<feature type="transmembrane region" description="Helical" evidence="6">
    <location>
        <begin position="69"/>
        <end position="88"/>
    </location>
</feature>
<evidence type="ECO:0000313" key="8">
    <source>
        <dbReference type="Proteomes" id="UP000502179"/>
    </source>
</evidence>
<dbReference type="GO" id="GO:0016020">
    <property type="term" value="C:membrane"/>
    <property type="evidence" value="ECO:0007669"/>
    <property type="project" value="UniProtKB-SubCell"/>
</dbReference>
<dbReference type="InterPro" id="IPR001727">
    <property type="entry name" value="GDT1-like"/>
</dbReference>
<keyword evidence="8" id="KW-1185">Reference proteome</keyword>
<proteinExistence type="inferred from homology"/>
<organism evidence="7 8">
    <name type="scientific">Thermosulfuriphilus ammonigenes</name>
    <dbReference type="NCBI Taxonomy" id="1936021"/>
    <lineage>
        <taxon>Bacteria</taxon>
        <taxon>Pseudomonadati</taxon>
        <taxon>Thermodesulfobacteriota</taxon>
        <taxon>Thermodesulfobacteria</taxon>
        <taxon>Thermodesulfobacteriales</taxon>
        <taxon>Thermodesulfobacteriaceae</taxon>
        <taxon>Thermosulfuriphilus</taxon>
    </lineage>
</organism>
<sequence length="90" mass="9558">MDLRLFISVFVAIFLAELGDKTQLATMSLSAADHRRWTIFLAASSALVLSSLLGVLLGGLIGQVIPFNMVKIGAGILFILIGIAMILGKL</sequence>
<dbReference type="PANTHER" id="PTHR12608:SF1">
    <property type="entry name" value="TRANSMEMBRANE PROTEIN 165"/>
    <property type="match status" value="1"/>
</dbReference>
<feature type="transmembrane region" description="Helical" evidence="6">
    <location>
        <begin position="37"/>
        <end position="57"/>
    </location>
</feature>
<evidence type="ECO:0000256" key="1">
    <source>
        <dbReference type="ARBA" id="ARBA00004141"/>
    </source>
</evidence>
<gene>
    <name evidence="7" type="ORF">G4V39_06000</name>
</gene>
<keyword evidence="3 6" id="KW-0812">Transmembrane</keyword>
<dbReference type="Pfam" id="PF01169">
    <property type="entry name" value="GDT1"/>
    <property type="match status" value="1"/>
</dbReference>
<evidence type="ECO:0000256" key="4">
    <source>
        <dbReference type="ARBA" id="ARBA00022989"/>
    </source>
</evidence>
<comment type="similarity">
    <text evidence="2 6">Belongs to the GDT1 family.</text>
</comment>
<dbReference type="AlphaFoldDB" id="A0A6G7PW07"/>
<name>A0A6G7PW07_9BACT</name>
<evidence type="ECO:0000256" key="5">
    <source>
        <dbReference type="ARBA" id="ARBA00023136"/>
    </source>
</evidence>
<dbReference type="KEGG" id="tav:G4V39_06000"/>
<keyword evidence="4 6" id="KW-1133">Transmembrane helix</keyword>
<protein>
    <recommendedName>
        <fullName evidence="6">GDT1 family protein</fullName>
    </recommendedName>
</protein>
<dbReference type="PANTHER" id="PTHR12608">
    <property type="entry name" value="TRANSMEMBRANE PROTEIN HTP-1 RELATED"/>
    <property type="match status" value="1"/>
</dbReference>
<evidence type="ECO:0000313" key="7">
    <source>
        <dbReference type="EMBL" id="QIJ71842.1"/>
    </source>
</evidence>
<dbReference type="Proteomes" id="UP000502179">
    <property type="component" value="Chromosome"/>
</dbReference>
<dbReference type="GO" id="GO:0046873">
    <property type="term" value="F:metal ion transmembrane transporter activity"/>
    <property type="evidence" value="ECO:0007669"/>
    <property type="project" value="InterPro"/>
</dbReference>
<keyword evidence="5 6" id="KW-0472">Membrane</keyword>
<dbReference type="EMBL" id="CP048877">
    <property type="protein sequence ID" value="QIJ71842.1"/>
    <property type="molecule type" value="Genomic_DNA"/>
</dbReference>
<evidence type="ECO:0000256" key="2">
    <source>
        <dbReference type="ARBA" id="ARBA00009190"/>
    </source>
</evidence>
<accession>A0A6G7PW07</accession>
<dbReference type="RefSeq" id="WP_166032060.1">
    <property type="nucleotide sequence ID" value="NZ_CP048877.1"/>
</dbReference>
<evidence type="ECO:0000256" key="6">
    <source>
        <dbReference type="RuleBase" id="RU365102"/>
    </source>
</evidence>
<comment type="caution">
    <text evidence="6">Lacks conserved residue(s) required for the propagation of feature annotation.</text>
</comment>
<reference evidence="7 8" key="1">
    <citation type="submission" date="2020-02" db="EMBL/GenBank/DDBJ databases">
        <title>Genome analysis of Thermosulfuriphilus ammonigenes ST65T, an anaerobic thermophilic chemolithoautotrophic bacterium isolated from a deep-sea hydrothermal vent.</title>
        <authorList>
            <person name="Slobodkina G."/>
            <person name="Allioux M."/>
            <person name="Merkel A."/>
            <person name="Alain K."/>
            <person name="Jebbar M."/>
            <person name="Slobodkin A."/>
        </authorList>
    </citation>
    <scope>NUCLEOTIDE SEQUENCE [LARGE SCALE GENOMIC DNA]</scope>
    <source>
        <strain evidence="7 8">ST65</strain>
    </source>
</reference>
<evidence type="ECO:0000256" key="3">
    <source>
        <dbReference type="ARBA" id="ARBA00022692"/>
    </source>
</evidence>
<comment type="subcellular location">
    <subcellularLocation>
        <location evidence="1 6">Membrane</location>
        <topology evidence="1 6">Multi-pass membrane protein</topology>
    </subcellularLocation>
</comment>